<keyword evidence="1" id="KW-0732">Signal</keyword>
<feature type="signal peptide" evidence="1">
    <location>
        <begin position="1"/>
        <end position="26"/>
    </location>
</feature>
<dbReference type="Proteomes" id="UP000192578">
    <property type="component" value="Unassembled WGS sequence"/>
</dbReference>
<dbReference type="GO" id="GO:0008255">
    <property type="term" value="F:ecdysis-triggering hormone activity"/>
    <property type="evidence" value="ECO:0007669"/>
    <property type="project" value="InterPro"/>
</dbReference>
<dbReference type="PROSITE" id="PS51257">
    <property type="entry name" value="PROKAR_LIPOPROTEIN"/>
    <property type="match status" value="1"/>
</dbReference>
<sequence>MKDGEICIMAFLIAVVLACPFGYVDAAPVNQSSKTMLNSISICITNCAQCHDLVGEIFAHRKCSRDCVARKGALPPDCTNPATIKEYLQLKNLLLNPA</sequence>
<proteinExistence type="predicted"/>
<evidence type="ECO:0000313" key="3">
    <source>
        <dbReference type="Proteomes" id="UP000192578"/>
    </source>
</evidence>
<organism evidence="2 3">
    <name type="scientific">Hypsibius exemplaris</name>
    <name type="common">Freshwater tardigrade</name>
    <dbReference type="NCBI Taxonomy" id="2072580"/>
    <lineage>
        <taxon>Eukaryota</taxon>
        <taxon>Metazoa</taxon>
        <taxon>Ecdysozoa</taxon>
        <taxon>Tardigrada</taxon>
        <taxon>Eutardigrada</taxon>
        <taxon>Parachela</taxon>
        <taxon>Hypsibioidea</taxon>
        <taxon>Hypsibiidae</taxon>
        <taxon>Hypsibius</taxon>
    </lineage>
</organism>
<feature type="chain" id="PRO_5040742696" description="Eclosion hormone" evidence="1">
    <location>
        <begin position="27"/>
        <end position="98"/>
    </location>
</feature>
<comment type="caution">
    <text evidence="2">The sequence shown here is derived from an EMBL/GenBank/DDBJ whole genome shotgun (WGS) entry which is preliminary data.</text>
</comment>
<keyword evidence="3" id="KW-1185">Reference proteome</keyword>
<evidence type="ECO:0000256" key="1">
    <source>
        <dbReference type="SAM" id="SignalP"/>
    </source>
</evidence>
<dbReference type="GO" id="GO:0007218">
    <property type="term" value="P:neuropeptide signaling pathway"/>
    <property type="evidence" value="ECO:0007669"/>
    <property type="project" value="InterPro"/>
</dbReference>
<dbReference type="AlphaFoldDB" id="A0A9X6NBL6"/>
<reference evidence="3" key="1">
    <citation type="submission" date="2017-01" db="EMBL/GenBank/DDBJ databases">
        <title>Comparative genomics of anhydrobiosis in the tardigrade Hypsibius dujardini.</title>
        <authorList>
            <person name="Yoshida Y."/>
            <person name="Koutsovoulos G."/>
            <person name="Laetsch D."/>
            <person name="Stevens L."/>
            <person name="Kumar S."/>
            <person name="Horikawa D."/>
            <person name="Ishino K."/>
            <person name="Komine S."/>
            <person name="Tomita M."/>
            <person name="Blaxter M."/>
            <person name="Arakawa K."/>
        </authorList>
    </citation>
    <scope>NUCLEOTIDE SEQUENCE [LARGE SCALE GENOMIC DNA]</scope>
    <source>
        <strain evidence="3">Z151</strain>
    </source>
</reference>
<dbReference type="OrthoDB" id="6432957at2759"/>
<evidence type="ECO:0008006" key="4">
    <source>
        <dbReference type="Google" id="ProtNLM"/>
    </source>
</evidence>
<dbReference type="EMBL" id="MTYJ01000187">
    <property type="protein sequence ID" value="OWA50278.1"/>
    <property type="molecule type" value="Genomic_DNA"/>
</dbReference>
<name>A0A9X6NBL6_HYPEX</name>
<dbReference type="InterPro" id="IPR006825">
    <property type="entry name" value="Eclosion"/>
</dbReference>
<dbReference type="Pfam" id="PF04736">
    <property type="entry name" value="Eclosion"/>
    <property type="match status" value="1"/>
</dbReference>
<protein>
    <recommendedName>
        <fullName evidence="4">Eclosion hormone</fullName>
    </recommendedName>
</protein>
<gene>
    <name evidence="2" type="ORF">BV898_14800</name>
</gene>
<accession>A0A9X6NBL6</accession>
<evidence type="ECO:0000313" key="2">
    <source>
        <dbReference type="EMBL" id="OWA50278.1"/>
    </source>
</evidence>